<dbReference type="InterPro" id="IPR003891">
    <property type="entry name" value="Initiation_fac_eIF4g_MI"/>
</dbReference>
<dbReference type="InParanoid" id="D8M896"/>
<evidence type="ECO:0000256" key="2">
    <source>
        <dbReference type="ARBA" id="ARBA00005497"/>
    </source>
</evidence>
<dbReference type="RefSeq" id="XP_012898333.1">
    <property type="nucleotide sequence ID" value="XM_013042879.1"/>
</dbReference>
<dbReference type="AlphaFoldDB" id="D8M896"/>
<dbReference type="EMBL" id="FN668683">
    <property type="protein sequence ID" value="CBK24285.2"/>
    <property type="molecule type" value="Genomic_DNA"/>
</dbReference>
<dbReference type="GeneID" id="24921088"/>
<protein>
    <recommendedName>
        <fullName evidence="6">MI domain-containing protein</fullName>
    </recommendedName>
</protein>
<dbReference type="PANTHER" id="PTHR12626">
    <property type="entry name" value="PROGRAMMED CELL DEATH 4"/>
    <property type="match status" value="1"/>
</dbReference>
<evidence type="ECO:0000256" key="1">
    <source>
        <dbReference type="ARBA" id="ARBA00004496"/>
    </source>
</evidence>
<gene>
    <name evidence="7" type="ORF">GSBLH_T00004042001</name>
</gene>
<evidence type="ECO:0000256" key="5">
    <source>
        <dbReference type="ARBA" id="ARBA00023242"/>
    </source>
</evidence>
<organism evidence="7">
    <name type="scientific">Blastocystis hominis</name>
    <dbReference type="NCBI Taxonomy" id="12968"/>
    <lineage>
        <taxon>Eukaryota</taxon>
        <taxon>Sar</taxon>
        <taxon>Stramenopiles</taxon>
        <taxon>Bigyra</taxon>
        <taxon>Opalozoa</taxon>
        <taxon>Opalinata</taxon>
        <taxon>Blastocystidae</taxon>
        <taxon>Blastocystis</taxon>
    </lineage>
</organism>
<proteinExistence type="inferred from homology"/>
<dbReference type="Proteomes" id="UP000008312">
    <property type="component" value="Unassembled WGS sequence"/>
</dbReference>
<dbReference type="PROSITE" id="PS51366">
    <property type="entry name" value="MI"/>
    <property type="match status" value="1"/>
</dbReference>
<dbReference type="InterPro" id="IPR039778">
    <property type="entry name" value="PDCD4"/>
</dbReference>
<evidence type="ECO:0000313" key="8">
    <source>
        <dbReference type="Proteomes" id="UP000008312"/>
    </source>
</evidence>
<name>D8M896_BLAHO</name>
<dbReference type="SMART" id="SM00544">
    <property type="entry name" value="MA3"/>
    <property type="match status" value="1"/>
</dbReference>
<keyword evidence="5" id="KW-0539">Nucleus</keyword>
<evidence type="ECO:0000313" key="7">
    <source>
        <dbReference type="EMBL" id="CBK24285.2"/>
    </source>
</evidence>
<comment type="similarity">
    <text evidence="2">Belongs to the PDCD4 family.</text>
</comment>
<feature type="domain" description="MI" evidence="6">
    <location>
        <begin position="69"/>
        <end position="190"/>
    </location>
</feature>
<dbReference type="InterPro" id="IPR016024">
    <property type="entry name" value="ARM-type_fold"/>
</dbReference>
<comment type="subcellular location">
    <subcellularLocation>
        <location evidence="1">Cytoplasm</location>
    </subcellularLocation>
</comment>
<keyword evidence="3" id="KW-0963">Cytoplasm</keyword>
<sequence length="254" mass="29238">MESTLRNRLSQKSMDRMQKIHEKYTESNKEKAAIESEVLYASTEAAEGETVKEENSVSTLSDEPISLEEYKTQIDEALREYFVTDDVMEILYCIEELDAPLYRYQVVMRAISLAVDRGSKEKELVSRLFSVGFSHYLSLFQVTKGFEKLFERLSDLQLDCPHIADDLSKFLARAITDEVLPPSILNDFILKEYGAEVLTMTETLLNMPHSFEYMERVWGARIAALEDIQMTKKLLVDAIAEFYDSHDAAEVEDR</sequence>
<keyword evidence="4" id="KW-0677">Repeat</keyword>
<dbReference type="GO" id="GO:0005737">
    <property type="term" value="C:cytoplasm"/>
    <property type="evidence" value="ECO:0007669"/>
    <property type="project" value="UniProtKB-SubCell"/>
</dbReference>
<dbReference type="Pfam" id="PF02847">
    <property type="entry name" value="MA3"/>
    <property type="match status" value="1"/>
</dbReference>
<dbReference type="PANTHER" id="PTHR12626:SF0">
    <property type="entry name" value="PROGRAMMED CELL DEATH PROTEIN 4"/>
    <property type="match status" value="1"/>
</dbReference>
<dbReference type="OrthoDB" id="414546at2759"/>
<reference evidence="7" key="1">
    <citation type="submission" date="2010-02" db="EMBL/GenBank/DDBJ databases">
        <title>Sequencing and annotation of the Blastocystis hominis genome.</title>
        <authorList>
            <person name="Wincker P."/>
        </authorList>
    </citation>
    <scope>NUCLEOTIDE SEQUENCE</scope>
    <source>
        <strain evidence="7">Singapore isolate B</strain>
    </source>
</reference>
<keyword evidence="8" id="KW-1185">Reference proteome</keyword>
<dbReference type="Gene3D" id="1.25.40.180">
    <property type="match status" value="1"/>
</dbReference>
<evidence type="ECO:0000259" key="6">
    <source>
        <dbReference type="PROSITE" id="PS51366"/>
    </source>
</evidence>
<dbReference type="SUPFAM" id="SSF48371">
    <property type="entry name" value="ARM repeat"/>
    <property type="match status" value="1"/>
</dbReference>
<dbReference type="GO" id="GO:0045892">
    <property type="term" value="P:negative regulation of DNA-templated transcription"/>
    <property type="evidence" value="ECO:0007669"/>
    <property type="project" value="InterPro"/>
</dbReference>
<evidence type="ECO:0000256" key="3">
    <source>
        <dbReference type="ARBA" id="ARBA00022490"/>
    </source>
</evidence>
<evidence type="ECO:0000256" key="4">
    <source>
        <dbReference type="ARBA" id="ARBA00022737"/>
    </source>
</evidence>
<accession>D8M896</accession>
<dbReference type="OMA" id="FEYMERV"/>